<reference evidence="2" key="1">
    <citation type="journal article" date="2013" name="J. Plant Res.">
        <title>Effect of fungi and light on seed germination of three Opuntia species from semiarid lands of central Mexico.</title>
        <authorList>
            <person name="Delgado-Sanchez P."/>
            <person name="Jimenez-Bremont J.F."/>
            <person name="Guerrero-Gonzalez Mde L."/>
            <person name="Flores J."/>
        </authorList>
    </citation>
    <scope>NUCLEOTIDE SEQUENCE</scope>
    <source>
        <tissue evidence="2">Cladode</tissue>
    </source>
</reference>
<accession>A0A7C9FAQ4</accession>
<reference evidence="2" key="2">
    <citation type="submission" date="2020-07" db="EMBL/GenBank/DDBJ databases">
        <authorList>
            <person name="Vera ALvarez R."/>
            <person name="Arias-Moreno D.M."/>
            <person name="Jimenez-Jacinto V."/>
            <person name="Jimenez-Bremont J.F."/>
            <person name="Swaminathan K."/>
            <person name="Moose S.P."/>
            <person name="Guerrero-Gonzalez M.L."/>
            <person name="Marino-Ramirez L."/>
            <person name="Landsman D."/>
            <person name="Rodriguez-Kessler M."/>
            <person name="Delgado-Sanchez P."/>
        </authorList>
    </citation>
    <scope>NUCLEOTIDE SEQUENCE</scope>
    <source>
        <tissue evidence="2">Cladode</tissue>
    </source>
</reference>
<evidence type="ECO:0000313" key="2">
    <source>
        <dbReference type="EMBL" id="MBA4679247.1"/>
    </source>
</evidence>
<protein>
    <submittedName>
        <fullName evidence="2">Uncharacterized protein</fullName>
    </submittedName>
</protein>
<evidence type="ECO:0000256" key="1">
    <source>
        <dbReference type="SAM" id="SignalP"/>
    </source>
</evidence>
<organism evidence="2">
    <name type="scientific">Opuntia streptacantha</name>
    <name type="common">Prickly pear cactus</name>
    <name type="synonym">Opuntia cardona</name>
    <dbReference type="NCBI Taxonomy" id="393608"/>
    <lineage>
        <taxon>Eukaryota</taxon>
        <taxon>Viridiplantae</taxon>
        <taxon>Streptophyta</taxon>
        <taxon>Embryophyta</taxon>
        <taxon>Tracheophyta</taxon>
        <taxon>Spermatophyta</taxon>
        <taxon>Magnoliopsida</taxon>
        <taxon>eudicotyledons</taxon>
        <taxon>Gunneridae</taxon>
        <taxon>Pentapetalae</taxon>
        <taxon>Caryophyllales</taxon>
        <taxon>Cactineae</taxon>
        <taxon>Cactaceae</taxon>
        <taxon>Opuntioideae</taxon>
        <taxon>Opuntia</taxon>
    </lineage>
</organism>
<feature type="chain" id="PRO_5027695015" evidence="1">
    <location>
        <begin position="28"/>
        <end position="129"/>
    </location>
</feature>
<keyword evidence="1" id="KW-0732">Signal</keyword>
<name>A0A7C9FAQ4_OPUST</name>
<dbReference type="EMBL" id="GISG01282745">
    <property type="protein sequence ID" value="MBA4679247.1"/>
    <property type="molecule type" value="Transcribed_RNA"/>
</dbReference>
<dbReference type="AlphaFoldDB" id="A0A7C9FAQ4"/>
<proteinExistence type="predicted"/>
<feature type="signal peptide" evidence="1">
    <location>
        <begin position="1"/>
        <end position="27"/>
    </location>
</feature>
<sequence>MLLVSFPGCSFQHAIAILCLCWLGVRHQKKPDPISMDHLLTFVEIEGRTFDSVTNGISILTMKGMYRRFFYLNFRSSFELFLFLSIDPLQRQTRSGWLILLLCFICYTHSRGCWPLQAALFQRLTGWKI</sequence>